<reference evidence="2" key="1">
    <citation type="submission" date="2017-04" db="EMBL/GenBank/DDBJ databases">
        <authorList>
            <person name="Varghese N."/>
            <person name="Submissions S."/>
        </authorList>
    </citation>
    <scope>NUCLEOTIDE SEQUENCE [LARGE SCALE GENOMIC DNA]</scope>
    <source>
        <strain evidence="2">DSM 9293</strain>
    </source>
</reference>
<sequence length="58" mass="6598">MNLVEKVMLAGQPLNADQLRVLLAGCDVYVTPSEAQWLYSRYAHLKVQHKIDRALSRS</sequence>
<dbReference type="AlphaFoldDB" id="A0A1W1WJB8"/>
<evidence type="ECO:0000313" key="2">
    <source>
        <dbReference type="Proteomes" id="UP000192660"/>
    </source>
</evidence>
<dbReference type="RefSeq" id="WP_020373167.1">
    <property type="nucleotide sequence ID" value="NZ_FWWY01000001.1"/>
</dbReference>
<accession>A0A1W1WJB8</accession>
<name>A0A1W1WJB8_SULTA</name>
<protein>
    <submittedName>
        <fullName evidence="1">Uncharacterized protein</fullName>
    </submittedName>
</protein>
<gene>
    <name evidence="1" type="ORF">SAMN00768000_2802</name>
</gene>
<evidence type="ECO:0000313" key="1">
    <source>
        <dbReference type="EMBL" id="SMC06401.1"/>
    </source>
</evidence>
<dbReference type="Proteomes" id="UP000192660">
    <property type="component" value="Unassembled WGS sequence"/>
</dbReference>
<organism evidence="1 2">
    <name type="scientific">Sulfobacillus thermosulfidooxidans (strain DSM 9293 / VKM B-1269 / AT-1)</name>
    <dbReference type="NCBI Taxonomy" id="929705"/>
    <lineage>
        <taxon>Bacteria</taxon>
        <taxon>Bacillati</taxon>
        <taxon>Bacillota</taxon>
        <taxon>Clostridia</taxon>
        <taxon>Eubacteriales</taxon>
        <taxon>Clostridiales Family XVII. Incertae Sedis</taxon>
        <taxon>Sulfobacillus</taxon>
    </lineage>
</organism>
<keyword evidence="2" id="KW-1185">Reference proteome</keyword>
<dbReference type="EMBL" id="FWWY01000001">
    <property type="protein sequence ID" value="SMC06401.1"/>
    <property type="molecule type" value="Genomic_DNA"/>
</dbReference>
<proteinExistence type="predicted"/>